<comment type="cofactor">
    <cofactor evidence="1">
        <name>Zn(2+)</name>
        <dbReference type="ChEBI" id="CHEBI:29105"/>
    </cofactor>
</comment>
<sequence length="169" mass="19015">MTPEDFSGTPSEYDLPHLVMTYTALSSLSILRDDFSKLDRAGIIRFLTACQQPDGSFSALPNGGESDLRMLYCAFVISSMLDDWSGIAIDRAVAYIRKCYSYEGGYGQTPNGEALEPDALGRILREDEQACRRVLLLLVWSISEGELTATCVERYKFIFLLRYWVLVTL</sequence>
<evidence type="ECO:0000256" key="5">
    <source>
        <dbReference type="ARBA" id="ARBA00022723"/>
    </source>
</evidence>
<dbReference type="GO" id="GO:0005953">
    <property type="term" value="C:CAAX-protein geranylgeranyltransferase complex"/>
    <property type="evidence" value="ECO:0007669"/>
    <property type="project" value="TreeGrafter"/>
</dbReference>
<dbReference type="OrthoDB" id="24893at2759"/>
<evidence type="ECO:0000313" key="9">
    <source>
        <dbReference type="EMBL" id="OJT02212.1"/>
    </source>
</evidence>
<evidence type="ECO:0000259" key="8">
    <source>
        <dbReference type="Pfam" id="PF00432"/>
    </source>
</evidence>
<keyword evidence="7" id="KW-0862">Zinc</keyword>
<dbReference type="PANTHER" id="PTHR11774">
    <property type="entry name" value="GERANYLGERANYL TRANSFERASE TYPE BETA SUBUNIT"/>
    <property type="match status" value="1"/>
</dbReference>
<evidence type="ECO:0000256" key="6">
    <source>
        <dbReference type="ARBA" id="ARBA00022737"/>
    </source>
</evidence>
<dbReference type="InterPro" id="IPR001330">
    <property type="entry name" value="Prenyltrans"/>
</dbReference>
<evidence type="ECO:0000313" key="10">
    <source>
        <dbReference type="Proteomes" id="UP000184267"/>
    </source>
</evidence>
<protein>
    <submittedName>
        <fullName evidence="9">Geranylgeranyl transferase type-1 subunit beta</fullName>
    </submittedName>
</protein>
<feature type="domain" description="Prenyltransferase alpha-alpha toroid" evidence="8">
    <location>
        <begin position="6"/>
        <end position="114"/>
    </location>
</feature>
<dbReference type="EMBL" id="MNAD01001693">
    <property type="protein sequence ID" value="OJT02212.1"/>
    <property type="molecule type" value="Genomic_DNA"/>
</dbReference>
<keyword evidence="3" id="KW-0637">Prenyltransferase</keyword>
<proteinExistence type="inferred from homology"/>
<dbReference type="AlphaFoldDB" id="A0A1M2V3P2"/>
<evidence type="ECO:0000256" key="3">
    <source>
        <dbReference type="ARBA" id="ARBA00022602"/>
    </source>
</evidence>
<keyword evidence="10" id="KW-1185">Reference proteome</keyword>
<name>A0A1M2V3P2_TRAPU</name>
<keyword evidence="5" id="KW-0479">Metal-binding</keyword>
<gene>
    <name evidence="9" type="ORF">TRAPUB_7327</name>
</gene>
<evidence type="ECO:0000256" key="1">
    <source>
        <dbReference type="ARBA" id="ARBA00001947"/>
    </source>
</evidence>
<dbReference type="GO" id="GO:0004662">
    <property type="term" value="F:CAAX-protein geranylgeranyltransferase activity"/>
    <property type="evidence" value="ECO:0007669"/>
    <property type="project" value="TreeGrafter"/>
</dbReference>
<evidence type="ECO:0000256" key="4">
    <source>
        <dbReference type="ARBA" id="ARBA00022679"/>
    </source>
</evidence>
<accession>A0A1M2V3P2</accession>
<organism evidence="9 10">
    <name type="scientific">Trametes pubescens</name>
    <name type="common">White-rot fungus</name>
    <dbReference type="NCBI Taxonomy" id="154538"/>
    <lineage>
        <taxon>Eukaryota</taxon>
        <taxon>Fungi</taxon>
        <taxon>Dikarya</taxon>
        <taxon>Basidiomycota</taxon>
        <taxon>Agaricomycotina</taxon>
        <taxon>Agaricomycetes</taxon>
        <taxon>Polyporales</taxon>
        <taxon>Polyporaceae</taxon>
        <taxon>Trametes</taxon>
    </lineage>
</organism>
<comment type="caution">
    <text evidence="9">The sequence shown here is derived from an EMBL/GenBank/DDBJ whole genome shotgun (WGS) entry which is preliminary data.</text>
</comment>
<reference evidence="9 10" key="1">
    <citation type="submission" date="2016-10" db="EMBL/GenBank/DDBJ databases">
        <title>Genome sequence of the basidiomycete white-rot fungus Trametes pubescens.</title>
        <authorList>
            <person name="Makela M.R."/>
            <person name="Granchi Z."/>
            <person name="Peng M."/>
            <person name="De Vries R.P."/>
            <person name="Grigoriev I."/>
            <person name="Riley R."/>
            <person name="Hilden K."/>
        </authorList>
    </citation>
    <scope>NUCLEOTIDE SEQUENCE [LARGE SCALE GENOMIC DNA]</scope>
    <source>
        <strain evidence="9 10">FBCC735</strain>
    </source>
</reference>
<dbReference type="PANTHER" id="PTHR11774:SF4">
    <property type="entry name" value="GERANYLGERANYL TRANSFERASE TYPE-1 SUBUNIT BETA"/>
    <property type="match status" value="1"/>
</dbReference>
<dbReference type="Proteomes" id="UP000184267">
    <property type="component" value="Unassembled WGS sequence"/>
</dbReference>
<dbReference type="Pfam" id="PF00432">
    <property type="entry name" value="Prenyltrans"/>
    <property type="match status" value="1"/>
</dbReference>
<keyword evidence="4 9" id="KW-0808">Transferase</keyword>
<dbReference type="STRING" id="154538.A0A1M2V3P2"/>
<keyword evidence="6" id="KW-0677">Repeat</keyword>
<dbReference type="SUPFAM" id="SSF48239">
    <property type="entry name" value="Terpenoid cyclases/Protein prenyltransferases"/>
    <property type="match status" value="1"/>
</dbReference>
<dbReference type="InterPro" id="IPR045089">
    <property type="entry name" value="PGGT1B-like"/>
</dbReference>
<evidence type="ECO:0000256" key="7">
    <source>
        <dbReference type="ARBA" id="ARBA00022833"/>
    </source>
</evidence>
<dbReference type="GO" id="GO:0046872">
    <property type="term" value="F:metal ion binding"/>
    <property type="evidence" value="ECO:0007669"/>
    <property type="project" value="UniProtKB-KW"/>
</dbReference>
<dbReference type="InterPro" id="IPR008930">
    <property type="entry name" value="Terpenoid_cyclase/PrenylTrfase"/>
</dbReference>
<evidence type="ECO:0000256" key="2">
    <source>
        <dbReference type="ARBA" id="ARBA00010497"/>
    </source>
</evidence>
<dbReference type="Gene3D" id="1.50.10.20">
    <property type="match status" value="1"/>
</dbReference>
<comment type="similarity">
    <text evidence="2">Belongs to the protein prenyltransferase subunit beta family.</text>
</comment>